<sequence>MTASIAAGTVPRPLVRVNQWTIILTVILTWVTGQFWLLLLPLAAGLGGIIFDFNPIMRIAKGFLRKPINTYIPEDKSDQKFNQIIASVFLTGGFFSFLVGWTFAGFVFTIMVATAAFVAILGFCVGCFIRFQWKQWQYRRSSHT</sequence>
<organism evidence="3 4">
    <name type="scientific">Jeotgalibacillus campisalis</name>
    <dbReference type="NCBI Taxonomy" id="220754"/>
    <lineage>
        <taxon>Bacteria</taxon>
        <taxon>Bacillati</taxon>
        <taxon>Bacillota</taxon>
        <taxon>Bacilli</taxon>
        <taxon>Bacillales</taxon>
        <taxon>Caryophanaceae</taxon>
        <taxon>Jeotgalibacillus</taxon>
    </lineage>
</organism>
<accession>A0A0C2SFD5</accession>
<keyword evidence="4" id="KW-1185">Reference proteome</keyword>
<reference evidence="3 4" key="1">
    <citation type="submission" date="2015-01" db="EMBL/GenBank/DDBJ databases">
        <title>Jeotgalibacillus campisalis genome sequencing.</title>
        <authorList>
            <person name="Goh K.M."/>
            <person name="Chan K.-G."/>
            <person name="Yaakop A.S."/>
            <person name="Ee R."/>
            <person name="Gan H.M."/>
            <person name="Chan C.S."/>
        </authorList>
    </citation>
    <scope>NUCLEOTIDE SEQUENCE [LARGE SCALE GENOMIC DNA]</scope>
    <source>
        <strain evidence="3 4">SF-57</strain>
    </source>
</reference>
<dbReference type="Pfam" id="PF14340">
    <property type="entry name" value="DUF4395"/>
    <property type="match status" value="1"/>
</dbReference>
<evidence type="ECO:0000313" key="4">
    <source>
        <dbReference type="Proteomes" id="UP000031972"/>
    </source>
</evidence>
<dbReference type="InterPro" id="IPR025508">
    <property type="entry name" value="DUF4395"/>
</dbReference>
<protein>
    <recommendedName>
        <fullName evidence="2">DUF4395 domain-containing protein</fullName>
    </recommendedName>
</protein>
<dbReference type="OrthoDB" id="2376580at2"/>
<keyword evidence="1" id="KW-0472">Membrane</keyword>
<dbReference type="InterPro" id="IPR016942">
    <property type="entry name" value="UCP030042"/>
</dbReference>
<dbReference type="EMBL" id="JXRR01000003">
    <property type="protein sequence ID" value="KIL52619.1"/>
    <property type="molecule type" value="Genomic_DNA"/>
</dbReference>
<keyword evidence="1" id="KW-1133">Transmembrane helix</keyword>
<evidence type="ECO:0000256" key="1">
    <source>
        <dbReference type="SAM" id="Phobius"/>
    </source>
</evidence>
<dbReference type="Proteomes" id="UP000031972">
    <property type="component" value="Unassembled WGS sequence"/>
</dbReference>
<dbReference type="PIRSF" id="PIRSF030042">
    <property type="entry name" value="UCP030042"/>
    <property type="match status" value="1"/>
</dbReference>
<feature type="transmembrane region" description="Helical" evidence="1">
    <location>
        <begin position="110"/>
        <end position="131"/>
    </location>
</feature>
<dbReference type="AlphaFoldDB" id="A0A0C2SFD5"/>
<evidence type="ECO:0000259" key="2">
    <source>
        <dbReference type="Pfam" id="PF14340"/>
    </source>
</evidence>
<dbReference type="PATRIC" id="fig|220754.4.peg.557"/>
<feature type="domain" description="DUF4395" evidence="2">
    <location>
        <begin position="10"/>
        <end position="134"/>
    </location>
</feature>
<keyword evidence="1" id="KW-0812">Transmembrane</keyword>
<comment type="caution">
    <text evidence="3">The sequence shown here is derived from an EMBL/GenBank/DDBJ whole genome shotgun (WGS) entry which is preliminary data.</text>
</comment>
<evidence type="ECO:0000313" key="3">
    <source>
        <dbReference type="EMBL" id="KIL52619.1"/>
    </source>
</evidence>
<feature type="transmembrane region" description="Helical" evidence="1">
    <location>
        <begin position="84"/>
        <end position="104"/>
    </location>
</feature>
<dbReference type="RefSeq" id="WP_041054513.1">
    <property type="nucleotide sequence ID" value="NZ_JXRR01000003.1"/>
</dbReference>
<feature type="transmembrane region" description="Helical" evidence="1">
    <location>
        <begin position="20"/>
        <end position="51"/>
    </location>
</feature>
<gene>
    <name evidence="3" type="ORF">KR50_05480</name>
</gene>
<name>A0A0C2SFD5_9BACL</name>
<proteinExistence type="predicted"/>